<organism evidence="1 2">
    <name type="scientific">Neolewinella maritima</name>
    <dbReference type="NCBI Taxonomy" id="1383882"/>
    <lineage>
        <taxon>Bacteria</taxon>
        <taxon>Pseudomonadati</taxon>
        <taxon>Bacteroidota</taxon>
        <taxon>Saprospiria</taxon>
        <taxon>Saprospirales</taxon>
        <taxon>Lewinellaceae</taxon>
        <taxon>Neolewinella</taxon>
    </lineage>
</organism>
<protein>
    <recommendedName>
        <fullName evidence="3">GIY-YIG nuclease family protein</fullName>
    </recommendedName>
</protein>
<accession>A0ABM9B5G9</accession>
<name>A0ABM9B5G9_9BACT</name>
<keyword evidence="2" id="KW-1185">Reference proteome</keyword>
<dbReference type="RefSeq" id="WP_238752460.1">
    <property type="nucleotide sequence ID" value="NZ_CAKLPZ010000007.1"/>
</dbReference>
<sequence>MDYIEFVGLDLPSYSDEFDDNSMSANSSDELCLKKPCNRHHEIRVIANWISVDQKVESFPTLKPKQTFIYMMRDHHSGATKIGRSKRPTVRERTLQSEKPDIEMIGYWPGTNADEMRLHAIYAHKRVRGEWFDLTEDEVCSVRTYCETIQQ</sequence>
<dbReference type="Pfam" id="PF13455">
    <property type="entry name" value="MUG113"/>
    <property type="match status" value="1"/>
</dbReference>
<evidence type="ECO:0008006" key="3">
    <source>
        <dbReference type="Google" id="ProtNLM"/>
    </source>
</evidence>
<proteinExistence type="predicted"/>
<comment type="caution">
    <text evidence="1">The sequence shown here is derived from an EMBL/GenBank/DDBJ whole genome shotgun (WGS) entry which is preliminary data.</text>
</comment>
<reference evidence="1" key="1">
    <citation type="submission" date="2021-12" db="EMBL/GenBank/DDBJ databases">
        <authorList>
            <person name="Rodrigo-Torres L."/>
            <person name="Arahal R. D."/>
            <person name="Lucena T."/>
        </authorList>
    </citation>
    <scope>NUCLEOTIDE SEQUENCE</scope>
    <source>
        <strain evidence="1">CECT 8419</strain>
    </source>
</reference>
<evidence type="ECO:0000313" key="2">
    <source>
        <dbReference type="Proteomes" id="UP000837803"/>
    </source>
</evidence>
<gene>
    <name evidence="1" type="ORF">LEM8419_03504</name>
</gene>
<dbReference type="EMBL" id="CAKLPZ010000007">
    <property type="protein sequence ID" value="CAH1002632.1"/>
    <property type="molecule type" value="Genomic_DNA"/>
</dbReference>
<evidence type="ECO:0000313" key="1">
    <source>
        <dbReference type="EMBL" id="CAH1002632.1"/>
    </source>
</evidence>
<dbReference type="Proteomes" id="UP000837803">
    <property type="component" value="Unassembled WGS sequence"/>
</dbReference>